<keyword evidence="1" id="KW-0472">Membrane</keyword>
<evidence type="ECO:0008006" key="4">
    <source>
        <dbReference type="Google" id="ProtNLM"/>
    </source>
</evidence>
<dbReference type="Proteomes" id="UP000637720">
    <property type="component" value="Unassembled WGS sequence"/>
</dbReference>
<reference evidence="2" key="2">
    <citation type="submission" date="2020-09" db="EMBL/GenBank/DDBJ databases">
        <authorList>
            <person name="Sun Q."/>
            <person name="Ohkuma M."/>
        </authorList>
    </citation>
    <scope>NUCLEOTIDE SEQUENCE</scope>
    <source>
        <strain evidence="2">JCM 14719</strain>
    </source>
</reference>
<proteinExistence type="predicted"/>
<comment type="caution">
    <text evidence="2">The sequence shown here is derived from an EMBL/GenBank/DDBJ whole genome shotgun (WGS) entry which is preliminary data.</text>
</comment>
<dbReference type="AlphaFoldDB" id="A0A8J3F8Y8"/>
<evidence type="ECO:0000313" key="2">
    <source>
        <dbReference type="EMBL" id="GGJ95074.1"/>
    </source>
</evidence>
<keyword evidence="1" id="KW-1133">Transmembrane helix</keyword>
<dbReference type="InterPro" id="IPR020534">
    <property type="entry name" value="Uncharacterised_YqxA"/>
</dbReference>
<dbReference type="Pfam" id="PF12438">
    <property type="entry name" value="DUF3679"/>
    <property type="match status" value="1"/>
</dbReference>
<name>A0A8J3F8Y8_9BACI</name>
<keyword evidence="1" id="KW-0812">Transmembrane</keyword>
<keyword evidence="3" id="KW-1185">Reference proteome</keyword>
<protein>
    <recommendedName>
        <fullName evidence="4">DUF3679 domain-containing protein</fullName>
    </recommendedName>
</protein>
<accession>A0A8J3F8Y8</accession>
<organism evidence="2 3">
    <name type="scientific">Calditerricola satsumensis</name>
    <dbReference type="NCBI Taxonomy" id="373054"/>
    <lineage>
        <taxon>Bacteria</taxon>
        <taxon>Bacillati</taxon>
        <taxon>Bacillota</taxon>
        <taxon>Bacilli</taxon>
        <taxon>Bacillales</taxon>
        <taxon>Bacillaceae</taxon>
        <taxon>Calditerricola</taxon>
    </lineage>
</organism>
<evidence type="ECO:0000256" key="1">
    <source>
        <dbReference type="SAM" id="Phobius"/>
    </source>
</evidence>
<evidence type="ECO:0000313" key="3">
    <source>
        <dbReference type="Proteomes" id="UP000637720"/>
    </source>
</evidence>
<dbReference type="RefSeq" id="WP_054672495.1">
    <property type="nucleotide sequence ID" value="NZ_BMOF01000007.1"/>
</dbReference>
<sequence length="120" mass="12718">MIGGVARFVGAFVAVATVLVVGILLGVNAVDKGIQRVEGGADKGLSGLAITRVDGDRVELTVMGERVTLDKGRLQEAKRPAVETPRAESPFLSRMGNAVGEWVRGLTRSAIQWMTERLGS</sequence>
<gene>
    <name evidence="2" type="ORF">GCM10007043_06090</name>
</gene>
<dbReference type="EMBL" id="BMOF01000007">
    <property type="protein sequence ID" value="GGJ95074.1"/>
    <property type="molecule type" value="Genomic_DNA"/>
</dbReference>
<reference evidence="2" key="1">
    <citation type="journal article" date="2014" name="Int. J. Syst. Evol. Microbiol.">
        <title>Complete genome sequence of Corynebacterium casei LMG S-19264T (=DSM 44701T), isolated from a smear-ripened cheese.</title>
        <authorList>
            <consortium name="US DOE Joint Genome Institute (JGI-PGF)"/>
            <person name="Walter F."/>
            <person name="Albersmeier A."/>
            <person name="Kalinowski J."/>
            <person name="Ruckert C."/>
        </authorList>
    </citation>
    <scope>NUCLEOTIDE SEQUENCE</scope>
    <source>
        <strain evidence="2">JCM 14719</strain>
    </source>
</reference>
<feature type="transmembrane region" description="Helical" evidence="1">
    <location>
        <begin position="6"/>
        <end position="27"/>
    </location>
</feature>